<dbReference type="Pfam" id="PF00069">
    <property type="entry name" value="Pkinase"/>
    <property type="match status" value="1"/>
</dbReference>
<dbReference type="GO" id="GO:0004674">
    <property type="term" value="F:protein serine/threonine kinase activity"/>
    <property type="evidence" value="ECO:0007669"/>
    <property type="project" value="UniProtKB-EC"/>
</dbReference>
<evidence type="ECO:0000256" key="4">
    <source>
        <dbReference type="ARBA" id="ARBA00022777"/>
    </source>
</evidence>
<evidence type="ECO:0000256" key="1">
    <source>
        <dbReference type="ARBA" id="ARBA00012513"/>
    </source>
</evidence>
<keyword evidence="5" id="KW-0067">ATP-binding</keyword>
<evidence type="ECO:0000256" key="3">
    <source>
        <dbReference type="ARBA" id="ARBA00022741"/>
    </source>
</evidence>
<evidence type="ECO:0000313" key="8">
    <source>
        <dbReference type="Proteomes" id="UP000094236"/>
    </source>
</evidence>
<accession>A0A1E4TZK0</accession>
<organism evidence="7 8">
    <name type="scientific">Pachysolen tannophilus NRRL Y-2460</name>
    <dbReference type="NCBI Taxonomy" id="669874"/>
    <lineage>
        <taxon>Eukaryota</taxon>
        <taxon>Fungi</taxon>
        <taxon>Dikarya</taxon>
        <taxon>Ascomycota</taxon>
        <taxon>Saccharomycotina</taxon>
        <taxon>Pichiomycetes</taxon>
        <taxon>Pachysolenaceae</taxon>
        <taxon>Pachysolen</taxon>
    </lineage>
</organism>
<dbReference type="GO" id="GO:0016020">
    <property type="term" value="C:membrane"/>
    <property type="evidence" value="ECO:0007669"/>
    <property type="project" value="TreeGrafter"/>
</dbReference>
<dbReference type="PANTHER" id="PTHR24348">
    <property type="entry name" value="SERINE/THREONINE-PROTEIN KINASE UNC-51-RELATED"/>
    <property type="match status" value="1"/>
</dbReference>
<dbReference type="Proteomes" id="UP000094236">
    <property type="component" value="Unassembled WGS sequence"/>
</dbReference>
<sequence length="505" mass="58661">MITGDSHSLREKKATTITTITTKINNTHTTRSGDEIFKISSRFMLKNENEKYIEFKEYMDLPAIKLLKELDLSLIKIIDEEDFSVDQYQCSKEKQVQVELFAEIEKAKLKKINQLISQEKLNEAKKHIISKGADGIIYKCEIDVSEKKNLLSVNVNNKDVKNSQFVIIKKFVKKGQNSSNDSFKTTAYTLNSLKEFLISLKASTKNNNTVAPLDFVKYFDDDDDDNNNNIMSYSMLLPYYANGDLLSLLSNLRKKPYIRFRQEHKNLLFIKILRIVNFLHTNLKIVHRDIKPENILIDNNGDLKLTDFGFAIDMTSDDYLTTRQNSNKRIIKFRNLSLGTRSFIAPETFKFDECGNIKENKINNNLKSVKEIVDLKKLDIWSLVILYFQINKMIKPWKVANTEEDSTYKKFEIFYKSNLIDTRLNLSCVNEVYLSTIFDKNGIINNDLKIMLLGMLNPNPFQRLGLQQVLQSNWCLSLNEDFTNYIKLPKDEELLKLVRSTSTIT</sequence>
<dbReference type="GO" id="GO:0005829">
    <property type="term" value="C:cytosol"/>
    <property type="evidence" value="ECO:0007669"/>
    <property type="project" value="TreeGrafter"/>
</dbReference>
<gene>
    <name evidence="7" type="ORF">PACTADRAFT_74721</name>
</gene>
<feature type="domain" description="Protein kinase" evidence="6">
    <location>
        <begin position="123"/>
        <end position="475"/>
    </location>
</feature>
<dbReference type="Gene3D" id="1.10.510.10">
    <property type="entry name" value="Transferase(Phosphotransferase) domain 1"/>
    <property type="match status" value="1"/>
</dbReference>
<dbReference type="EC" id="2.7.11.1" evidence="1"/>
<keyword evidence="2" id="KW-0808">Transferase</keyword>
<dbReference type="AlphaFoldDB" id="A0A1E4TZK0"/>
<evidence type="ECO:0000256" key="2">
    <source>
        <dbReference type="ARBA" id="ARBA00022679"/>
    </source>
</evidence>
<dbReference type="SUPFAM" id="SSF56112">
    <property type="entry name" value="Protein kinase-like (PK-like)"/>
    <property type="match status" value="1"/>
</dbReference>
<dbReference type="InterPro" id="IPR045269">
    <property type="entry name" value="Atg1-like"/>
</dbReference>
<dbReference type="SMART" id="SM00220">
    <property type="entry name" value="S_TKc"/>
    <property type="match status" value="1"/>
</dbReference>
<dbReference type="EMBL" id="KV454012">
    <property type="protein sequence ID" value="ODV97164.1"/>
    <property type="molecule type" value="Genomic_DNA"/>
</dbReference>
<dbReference type="PROSITE" id="PS50011">
    <property type="entry name" value="PROTEIN_KINASE_DOM"/>
    <property type="match status" value="1"/>
</dbReference>
<reference evidence="8" key="1">
    <citation type="submission" date="2016-05" db="EMBL/GenBank/DDBJ databases">
        <title>Comparative genomics of biotechnologically important yeasts.</title>
        <authorList>
            <consortium name="DOE Joint Genome Institute"/>
            <person name="Riley R."/>
            <person name="Haridas S."/>
            <person name="Wolfe K.H."/>
            <person name="Lopes M.R."/>
            <person name="Hittinger C.T."/>
            <person name="Goker M."/>
            <person name="Salamov A."/>
            <person name="Wisecaver J."/>
            <person name="Long T.M."/>
            <person name="Aerts A.L."/>
            <person name="Barry K."/>
            <person name="Choi C."/>
            <person name="Clum A."/>
            <person name="Coughlan A.Y."/>
            <person name="Deshpande S."/>
            <person name="Douglass A.P."/>
            <person name="Hanson S.J."/>
            <person name="Klenk H.-P."/>
            <person name="Labutti K."/>
            <person name="Lapidus A."/>
            <person name="Lindquist E."/>
            <person name="Lipzen A."/>
            <person name="Meier-Kolthoff J.P."/>
            <person name="Ohm R.A."/>
            <person name="Otillar R.P."/>
            <person name="Pangilinan J."/>
            <person name="Peng Y."/>
            <person name="Rokas A."/>
            <person name="Rosa C.A."/>
            <person name="Scheuner C."/>
            <person name="Sibirny A.A."/>
            <person name="Slot J.C."/>
            <person name="Stielow J.B."/>
            <person name="Sun H."/>
            <person name="Kurtzman C.P."/>
            <person name="Blackwell M."/>
            <person name="Grigoriev I.V."/>
            <person name="Jeffries T.W."/>
        </authorList>
    </citation>
    <scope>NUCLEOTIDE SEQUENCE [LARGE SCALE GENOMIC DNA]</scope>
    <source>
        <strain evidence="8">NRRL Y-2460</strain>
    </source>
</reference>
<dbReference type="InterPro" id="IPR000719">
    <property type="entry name" value="Prot_kinase_dom"/>
</dbReference>
<evidence type="ECO:0000259" key="6">
    <source>
        <dbReference type="PROSITE" id="PS50011"/>
    </source>
</evidence>
<name>A0A1E4TZK0_PACTA</name>
<dbReference type="InterPro" id="IPR008271">
    <property type="entry name" value="Ser/Thr_kinase_AS"/>
</dbReference>
<dbReference type="InterPro" id="IPR011009">
    <property type="entry name" value="Kinase-like_dom_sf"/>
</dbReference>
<evidence type="ECO:0000313" key="7">
    <source>
        <dbReference type="EMBL" id="ODV97164.1"/>
    </source>
</evidence>
<dbReference type="STRING" id="669874.A0A1E4TZK0"/>
<dbReference type="GO" id="GO:0005776">
    <property type="term" value="C:autophagosome"/>
    <property type="evidence" value="ECO:0007669"/>
    <property type="project" value="TreeGrafter"/>
</dbReference>
<keyword evidence="8" id="KW-1185">Reference proteome</keyword>
<evidence type="ECO:0000256" key="5">
    <source>
        <dbReference type="ARBA" id="ARBA00022840"/>
    </source>
</evidence>
<dbReference type="GO" id="GO:0010506">
    <property type="term" value="P:regulation of autophagy"/>
    <property type="evidence" value="ECO:0007669"/>
    <property type="project" value="InterPro"/>
</dbReference>
<dbReference type="PANTHER" id="PTHR24348:SF22">
    <property type="entry name" value="NON-SPECIFIC SERINE_THREONINE PROTEIN KINASE"/>
    <property type="match status" value="1"/>
</dbReference>
<dbReference type="GO" id="GO:0000407">
    <property type="term" value="C:phagophore assembly site"/>
    <property type="evidence" value="ECO:0007669"/>
    <property type="project" value="TreeGrafter"/>
</dbReference>
<dbReference type="OrthoDB" id="4062651at2759"/>
<keyword evidence="3" id="KW-0547">Nucleotide-binding</keyword>
<dbReference type="PROSITE" id="PS00108">
    <property type="entry name" value="PROTEIN_KINASE_ST"/>
    <property type="match status" value="1"/>
</dbReference>
<proteinExistence type="predicted"/>
<protein>
    <recommendedName>
        <fullName evidence="1">non-specific serine/threonine protein kinase</fullName>
        <ecNumber evidence="1">2.7.11.1</ecNumber>
    </recommendedName>
</protein>
<dbReference type="GO" id="GO:0005524">
    <property type="term" value="F:ATP binding"/>
    <property type="evidence" value="ECO:0007669"/>
    <property type="project" value="UniProtKB-KW"/>
</dbReference>
<keyword evidence="4" id="KW-0418">Kinase</keyword>
<dbReference type="GO" id="GO:0000045">
    <property type="term" value="P:autophagosome assembly"/>
    <property type="evidence" value="ECO:0007669"/>
    <property type="project" value="TreeGrafter"/>
</dbReference>